<feature type="region of interest" description="Disordered" evidence="1">
    <location>
        <begin position="21"/>
        <end position="262"/>
    </location>
</feature>
<feature type="compositionally biased region" description="Polar residues" evidence="1">
    <location>
        <begin position="92"/>
        <end position="110"/>
    </location>
</feature>
<proteinExistence type="predicted"/>
<sequence length="262" mass="27608">MAPSQFYPSWRQHVAASGELNLTSRNFARAPQDENASPEQDKPVTTADEQPSAPPAVTPPPAEAAPPKQDKAENTAAPQFEQPATKPPQENPSPKQESPTATTANPQSESPAAKSVSENAPPRRQKAAKGADPLLESPPASSPAAVLPTVQSLPTPSPDIVSANNPKEKQDTNPGSQPAPTGRQGRPARVASSKTKDDDGKPEAPSIPSDKPEETIKPTATVDLPTLPLASPTVVSQPPEPSSSRVESKTDISPGRHYYWCR</sequence>
<dbReference type="EMBL" id="ML210171">
    <property type="protein sequence ID" value="TFK26753.1"/>
    <property type="molecule type" value="Genomic_DNA"/>
</dbReference>
<evidence type="ECO:0000256" key="1">
    <source>
        <dbReference type="SAM" id="MobiDB-lite"/>
    </source>
</evidence>
<dbReference type="Proteomes" id="UP000307440">
    <property type="component" value="Unassembled WGS sequence"/>
</dbReference>
<keyword evidence="3" id="KW-1185">Reference proteome</keyword>
<organism evidence="2 3">
    <name type="scientific">Coprinopsis marcescibilis</name>
    <name type="common">Agaric fungus</name>
    <name type="synonym">Psathyrella marcescibilis</name>
    <dbReference type="NCBI Taxonomy" id="230819"/>
    <lineage>
        <taxon>Eukaryota</taxon>
        <taxon>Fungi</taxon>
        <taxon>Dikarya</taxon>
        <taxon>Basidiomycota</taxon>
        <taxon>Agaricomycotina</taxon>
        <taxon>Agaricomycetes</taxon>
        <taxon>Agaricomycetidae</taxon>
        <taxon>Agaricales</taxon>
        <taxon>Agaricineae</taxon>
        <taxon>Psathyrellaceae</taxon>
        <taxon>Coprinopsis</taxon>
    </lineage>
</organism>
<dbReference type="AlphaFoldDB" id="A0A5C3L2I5"/>
<accession>A0A5C3L2I5</accession>
<evidence type="ECO:0000313" key="2">
    <source>
        <dbReference type="EMBL" id="TFK26753.1"/>
    </source>
</evidence>
<protein>
    <submittedName>
        <fullName evidence="2">Uncharacterized protein</fullName>
    </submittedName>
</protein>
<name>A0A5C3L2I5_COPMA</name>
<gene>
    <name evidence="2" type="ORF">FA15DRAFT_255356</name>
</gene>
<reference evidence="2 3" key="1">
    <citation type="journal article" date="2019" name="Nat. Ecol. Evol.">
        <title>Megaphylogeny resolves global patterns of mushroom evolution.</title>
        <authorList>
            <person name="Varga T."/>
            <person name="Krizsan K."/>
            <person name="Foldi C."/>
            <person name="Dima B."/>
            <person name="Sanchez-Garcia M."/>
            <person name="Sanchez-Ramirez S."/>
            <person name="Szollosi G.J."/>
            <person name="Szarkandi J.G."/>
            <person name="Papp V."/>
            <person name="Albert L."/>
            <person name="Andreopoulos W."/>
            <person name="Angelini C."/>
            <person name="Antonin V."/>
            <person name="Barry K.W."/>
            <person name="Bougher N.L."/>
            <person name="Buchanan P."/>
            <person name="Buyck B."/>
            <person name="Bense V."/>
            <person name="Catcheside P."/>
            <person name="Chovatia M."/>
            <person name="Cooper J."/>
            <person name="Damon W."/>
            <person name="Desjardin D."/>
            <person name="Finy P."/>
            <person name="Geml J."/>
            <person name="Haridas S."/>
            <person name="Hughes K."/>
            <person name="Justo A."/>
            <person name="Karasinski D."/>
            <person name="Kautmanova I."/>
            <person name="Kiss B."/>
            <person name="Kocsube S."/>
            <person name="Kotiranta H."/>
            <person name="LaButti K.M."/>
            <person name="Lechner B.E."/>
            <person name="Liimatainen K."/>
            <person name="Lipzen A."/>
            <person name="Lukacs Z."/>
            <person name="Mihaltcheva S."/>
            <person name="Morgado L.N."/>
            <person name="Niskanen T."/>
            <person name="Noordeloos M.E."/>
            <person name="Ohm R.A."/>
            <person name="Ortiz-Santana B."/>
            <person name="Ovrebo C."/>
            <person name="Racz N."/>
            <person name="Riley R."/>
            <person name="Savchenko A."/>
            <person name="Shiryaev A."/>
            <person name="Soop K."/>
            <person name="Spirin V."/>
            <person name="Szebenyi C."/>
            <person name="Tomsovsky M."/>
            <person name="Tulloss R.E."/>
            <person name="Uehling J."/>
            <person name="Grigoriev I.V."/>
            <person name="Vagvolgyi C."/>
            <person name="Papp T."/>
            <person name="Martin F.M."/>
            <person name="Miettinen O."/>
            <person name="Hibbett D.S."/>
            <person name="Nagy L.G."/>
        </authorList>
    </citation>
    <scope>NUCLEOTIDE SEQUENCE [LARGE SCALE GENOMIC DNA]</scope>
    <source>
        <strain evidence="2 3">CBS 121175</strain>
    </source>
</reference>
<feature type="compositionally biased region" description="Pro residues" evidence="1">
    <location>
        <begin position="52"/>
        <end position="64"/>
    </location>
</feature>
<evidence type="ECO:0000313" key="3">
    <source>
        <dbReference type="Proteomes" id="UP000307440"/>
    </source>
</evidence>
<feature type="compositionally biased region" description="Low complexity" evidence="1">
    <location>
        <begin position="133"/>
        <end position="148"/>
    </location>
</feature>